<organism evidence="1 2">
    <name type="scientific">Irpex rosettiformis</name>
    <dbReference type="NCBI Taxonomy" id="378272"/>
    <lineage>
        <taxon>Eukaryota</taxon>
        <taxon>Fungi</taxon>
        <taxon>Dikarya</taxon>
        <taxon>Basidiomycota</taxon>
        <taxon>Agaricomycotina</taxon>
        <taxon>Agaricomycetes</taxon>
        <taxon>Polyporales</taxon>
        <taxon>Irpicaceae</taxon>
        <taxon>Irpex</taxon>
    </lineage>
</organism>
<reference evidence="1" key="1">
    <citation type="journal article" date="2021" name="Environ. Microbiol.">
        <title>Gene family expansions and transcriptome signatures uncover fungal adaptations to wood decay.</title>
        <authorList>
            <person name="Hage H."/>
            <person name="Miyauchi S."/>
            <person name="Viragh M."/>
            <person name="Drula E."/>
            <person name="Min B."/>
            <person name="Chaduli D."/>
            <person name="Navarro D."/>
            <person name="Favel A."/>
            <person name="Norest M."/>
            <person name="Lesage-Meessen L."/>
            <person name="Balint B."/>
            <person name="Merenyi Z."/>
            <person name="de Eugenio L."/>
            <person name="Morin E."/>
            <person name="Martinez A.T."/>
            <person name="Baldrian P."/>
            <person name="Stursova M."/>
            <person name="Martinez M.J."/>
            <person name="Novotny C."/>
            <person name="Magnuson J.K."/>
            <person name="Spatafora J.W."/>
            <person name="Maurice S."/>
            <person name="Pangilinan J."/>
            <person name="Andreopoulos W."/>
            <person name="LaButti K."/>
            <person name="Hundley H."/>
            <person name="Na H."/>
            <person name="Kuo A."/>
            <person name="Barry K."/>
            <person name="Lipzen A."/>
            <person name="Henrissat B."/>
            <person name="Riley R."/>
            <person name="Ahrendt S."/>
            <person name="Nagy L.G."/>
            <person name="Grigoriev I.V."/>
            <person name="Martin F."/>
            <person name="Rosso M.N."/>
        </authorList>
    </citation>
    <scope>NUCLEOTIDE SEQUENCE</scope>
    <source>
        <strain evidence="1">CBS 384.51</strain>
    </source>
</reference>
<proteinExistence type="predicted"/>
<evidence type="ECO:0000313" key="1">
    <source>
        <dbReference type="EMBL" id="KAI0084464.1"/>
    </source>
</evidence>
<keyword evidence="2" id="KW-1185">Reference proteome</keyword>
<comment type="caution">
    <text evidence="1">The sequence shown here is derived from an EMBL/GenBank/DDBJ whole genome shotgun (WGS) entry which is preliminary data.</text>
</comment>
<name>A0ACB8TRK8_9APHY</name>
<accession>A0ACB8TRK8</accession>
<evidence type="ECO:0000313" key="2">
    <source>
        <dbReference type="Proteomes" id="UP001055072"/>
    </source>
</evidence>
<gene>
    <name evidence="1" type="ORF">BDY19DRAFT_971260</name>
</gene>
<dbReference type="EMBL" id="MU274942">
    <property type="protein sequence ID" value="KAI0084464.1"/>
    <property type="molecule type" value="Genomic_DNA"/>
</dbReference>
<dbReference type="Proteomes" id="UP001055072">
    <property type="component" value="Unassembled WGS sequence"/>
</dbReference>
<sequence>MTASTELNVSLEPHLLEALNPLRVLLPEPLRSQLHDTLELKTAASSNTTSVVPFALLSSISAWTRSAEGIAALQGCSPPLQPSDYSMIALLAGTRSAPDQKFPVDFTPPDISNQLVSRSELNDRRAITALLNALLSILGSGVATWWAADKLNWQNEWVSLGRKHPTSLPAPF</sequence>
<protein>
    <submittedName>
        <fullName evidence="1">Uncharacterized protein</fullName>
    </submittedName>
</protein>